<dbReference type="AlphaFoldDB" id="A0AAV2SSP9"/>
<accession>A0AAV2SSP9</accession>
<keyword evidence="2" id="KW-1185">Reference proteome</keyword>
<protein>
    <submittedName>
        <fullName evidence="1">Uncharacterized protein</fullName>
    </submittedName>
</protein>
<name>A0AAV2SSP9_MEGNR</name>
<dbReference type="EMBL" id="CAXKWB010112735">
    <property type="protein sequence ID" value="CAL4234322.1"/>
    <property type="molecule type" value="Genomic_DNA"/>
</dbReference>
<gene>
    <name evidence="1" type="ORF">MNOR_LOCUS39976</name>
</gene>
<evidence type="ECO:0000313" key="2">
    <source>
        <dbReference type="Proteomes" id="UP001497623"/>
    </source>
</evidence>
<organism evidence="1 2">
    <name type="scientific">Meganyctiphanes norvegica</name>
    <name type="common">Northern krill</name>
    <name type="synonym">Thysanopoda norvegica</name>
    <dbReference type="NCBI Taxonomy" id="48144"/>
    <lineage>
        <taxon>Eukaryota</taxon>
        <taxon>Metazoa</taxon>
        <taxon>Ecdysozoa</taxon>
        <taxon>Arthropoda</taxon>
        <taxon>Crustacea</taxon>
        <taxon>Multicrustacea</taxon>
        <taxon>Malacostraca</taxon>
        <taxon>Eumalacostraca</taxon>
        <taxon>Eucarida</taxon>
        <taxon>Euphausiacea</taxon>
        <taxon>Euphausiidae</taxon>
        <taxon>Meganyctiphanes</taxon>
    </lineage>
</organism>
<proteinExistence type="predicted"/>
<sequence>MVITCSATRPYCTRNVYKNMFSLYIYLGSPFSGDGMTSSSIKINANFRMCQALKFVSFCLKNKDTPFYVKKKVFYAAVMSSLMYGCESLLDGNIKPMEKLCNMCIKHLLFVRKNTTTSLCLVELDLPTLKALVTQRQRKFFKTIWAERENMIDDPISHAIRLVKTETSQLQDI</sequence>
<evidence type="ECO:0000313" key="1">
    <source>
        <dbReference type="EMBL" id="CAL4234322.1"/>
    </source>
</evidence>
<dbReference type="Proteomes" id="UP001497623">
    <property type="component" value="Unassembled WGS sequence"/>
</dbReference>
<reference evidence="1 2" key="1">
    <citation type="submission" date="2024-05" db="EMBL/GenBank/DDBJ databases">
        <authorList>
            <person name="Wallberg A."/>
        </authorList>
    </citation>
    <scope>NUCLEOTIDE SEQUENCE [LARGE SCALE GENOMIC DNA]</scope>
</reference>
<comment type="caution">
    <text evidence="1">The sequence shown here is derived from an EMBL/GenBank/DDBJ whole genome shotgun (WGS) entry which is preliminary data.</text>
</comment>